<dbReference type="InterPro" id="IPR017932">
    <property type="entry name" value="GATase_2_dom"/>
</dbReference>
<feature type="domain" description="Glutamine amidotransferase type-2" evidence="3">
    <location>
        <begin position="68"/>
        <end position="414"/>
    </location>
</feature>
<dbReference type="InterPro" id="IPR029055">
    <property type="entry name" value="Ntn_hydrolases_N"/>
</dbReference>
<evidence type="ECO:0000256" key="1">
    <source>
        <dbReference type="ARBA" id="ARBA00022679"/>
    </source>
</evidence>
<name>R6NCS0_9FIRM</name>
<reference evidence="4" key="1">
    <citation type="submission" date="2012-11" db="EMBL/GenBank/DDBJ databases">
        <title>Dependencies among metagenomic species, viruses, plasmids and units of genetic variation.</title>
        <authorList>
            <person name="Nielsen H.B."/>
            <person name="Almeida M."/>
            <person name="Juncker A.S."/>
            <person name="Rasmussen S."/>
            <person name="Li J."/>
            <person name="Sunagawa S."/>
            <person name="Plichta D."/>
            <person name="Gautier L."/>
            <person name="Le Chatelier E."/>
            <person name="Peletier E."/>
            <person name="Bonde I."/>
            <person name="Nielsen T."/>
            <person name="Manichanh C."/>
            <person name="Arumugam M."/>
            <person name="Batto J."/>
            <person name="Santos M.B.Q.D."/>
            <person name="Blom N."/>
            <person name="Borruel N."/>
            <person name="Burgdorf K.S."/>
            <person name="Boumezbeur F."/>
            <person name="Casellas F."/>
            <person name="Dore J."/>
            <person name="Guarner F."/>
            <person name="Hansen T."/>
            <person name="Hildebrand F."/>
            <person name="Kaas R.S."/>
            <person name="Kennedy S."/>
            <person name="Kristiansen K."/>
            <person name="Kultima J.R."/>
            <person name="Leonard P."/>
            <person name="Levenez F."/>
            <person name="Lund O."/>
            <person name="Moumen B."/>
            <person name="Le Paslier D."/>
            <person name="Pons N."/>
            <person name="Pedersen O."/>
            <person name="Prifti E."/>
            <person name="Qin J."/>
            <person name="Raes J."/>
            <person name="Tap J."/>
            <person name="Tims S."/>
            <person name="Ussery D.W."/>
            <person name="Yamada T."/>
            <person name="MetaHit consortium"/>
            <person name="Renault P."/>
            <person name="Sicheritz-Ponten T."/>
            <person name="Bork P."/>
            <person name="Wang J."/>
            <person name="Brunak S."/>
            <person name="Ehrlich S.D."/>
        </authorList>
    </citation>
    <scope>NUCLEOTIDE SEQUENCE [LARGE SCALE GENOMIC DNA]</scope>
</reference>
<dbReference type="PROSITE" id="PS51278">
    <property type="entry name" value="GATASE_TYPE_2"/>
    <property type="match status" value="1"/>
</dbReference>
<evidence type="ECO:0000259" key="3">
    <source>
        <dbReference type="PROSITE" id="PS51278"/>
    </source>
</evidence>
<dbReference type="PANTHER" id="PTHR11907">
    <property type="entry name" value="AMIDOPHOSPHORIBOSYLTRANSFERASE"/>
    <property type="match status" value="1"/>
</dbReference>
<dbReference type="Proteomes" id="UP000018168">
    <property type="component" value="Unassembled WGS sequence"/>
</dbReference>
<proteinExistence type="predicted"/>
<dbReference type="EMBL" id="CBEP010000032">
    <property type="protein sequence ID" value="CDC03991.1"/>
    <property type="molecule type" value="Genomic_DNA"/>
</dbReference>
<keyword evidence="1 4" id="KW-0808">Transferase</keyword>
<dbReference type="AlphaFoldDB" id="R6NCS0"/>
<evidence type="ECO:0000313" key="5">
    <source>
        <dbReference type="Proteomes" id="UP000018168"/>
    </source>
</evidence>
<accession>R6NCS0</accession>
<gene>
    <name evidence="4" type="ORF">BN578_01987</name>
</gene>
<comment type="caution">
    <text evidence="4">The sequence shown here is derived from an EMBL/GenBank/DDBJ whole genome shotgun (WGS) entry which is preliminary data.</text>
</comment>
<protein>
    <submittedName>
        <fullName evidence="4">Class II glutamine amidotransferase</fullName>
    </submittedName>
</protein>
<dbReference type="SUPFAM" id="SSF56235">
    <property type="entry name" value="N-terminal nucleophile aminohydrolases (Ntn hydrolases)"/>
    <property type="match status" value="1"/>
</dbReference>
<dbReference type="GO" id="GO:0016740">
    <property type="term" value="F:transferase activity"/>
    <property type="evidence" value="ECO:0007669"/>
    <property type="project" value="UniProtKB-KW"/>
</dbReference>
<keyword evidence="2 4" id="KW-0315">Glutamine amidotransferase</keyword>
<organism evidence="4 5">
    <name type="scientific">[Clostridium] leptum CAG:27</name>
    <dbReference type="NCBI Taxonomy" id="1263068"/>
    <lineage>
        <taxon>Bacteria</taxon>
        <taxon>Bacillati</taxon>
        <taxon>Bacillota</taxon>
        <taxon>Clostridia</taxon>
        <taxon>Eubacteriales</taxon>
        <taxon>Oscillospiraceae</taxon>
        <taxon>Oscillospiraceae incertae sedis</taxon>
    </lineage>
</organism>
<dbReference type="CDD" id="cd01907">
    <property type="entry name" value="GlxB"/>
    <property type="match status" value="1"/>
</dbReference>
<dbReference type="Gene3D" id="3.60.20.10">
    <property type="entry name" value="Glutamine Phosphoribosylpyrophosphate, subunit 1, domain 1"/>
    <property type="match status" value="1"/>
</dbReference>
<evidence type="ECO:0000313" key="4">
    <source>
        <dbReference type="EMBL" id="CDC03991.1"/>
    </source>
</evidence>
<dbReference type="Pfam" id="PF00310">
    <property type="entry name" value="GATase_2"/>
    <property type="match status" value="1"/>
</dbReference>
<sequence length="418" mass="47241">MYCKVIDKKGRQAYNGQHEQGRSSEEGRVSGSEACFPLMNALTFWSDHDTKGEEAMLREGQVRIPSGCAVSGIFAKDGRRLSGEAIIKSISIMHDRSNGLGGGFAGYGIYPEYKEHYAFHVFYDDKAAKEACEKFIDDHFDVVNLSKIPVRKTPKITDEPLIWRYFVNPLPTKLKDSQLDEREYTARCVMRINTRIEGAYVFSSGKNMGVFKAVGYPEDVGDFYRLEEYSGYCWTAHGRYPTNTPGWWGGAHPFAMLDYSVVHNGEVSSYDANRRYIEMFGYQCTLLTDTEVITYLVDYLHRRQKLTLEEVANVIAAPFWSTIEQKPEPERSRLTYLRNAFSSLLLTGPFSILLGFDGGMMALNDRLKLRSMVVGEKDETVYIASEESAIRVVEPNPDRLWAPKGGEPVIVTLNGGVH</sequence>
<evidence type="ECO:0000256" key="2">
    <source>
        <dbReference type="ARBA" id="ARBA00022962"/>
    </source>
</evidence>